<dbReference type="GO" id="GO:0008270">
    <property type="term" value="F:zinc ion binding"/>
    <property type="evidence" value="ECO:0007669"/>
    <property type="project" value="InterPro"/>
</dbReference>
<name>A0A099D5X3_9ACTN</name>
<evidence type="ECO:0000259" key="2">
    <source>
        <dbReference type="PROSITE" id="PS51068"/>
    </source>
</evidence>
<gene>
    <name evidence="3" type="ORF">CDG81_11215</name>
    <name evidence="4" type="ORF">IL38_11270</name>
</gene>
<feature type="domain" description="Formamidopyrimidine-DNA glycosylase catalytic" evidence="2">
    <location>
        <begin position="143"/>
        <end position="252"/>
    </location>
</feature>
<dbReference type="Pfam" id="PF19054">
    <property type="entry name" value="DUF5753"/>
    <property type="match status" value="1"/>
</dbReference>
<evidence type="ECO:0000259" key="1">
    <source>
        <dbReference type="PROSITE" id="PS50943"/>
    </source>
</evidence>
<dbReference type="CDD" id="cd00093">
    <property type="entry name" value="HTH_XRE"/>
    <property type="match status" value="1"/>
</dbReference>
<dbReference type="Gene3D" id="1.10.260.40">
    <property type="entry name" value="lambda repressor-like DNA-binding domains"/>
    <property type="match status" value="1"/>
</dbReference>
<dbReference type="Proteomes" id="UP000215043">
    <property type="component" value="Chromosome"/>
</dbReference>
<feature type="domain" description="HTH cro/C1-type" evidence="1">
    <location>
        <begin position="19"/>
        <end position="74"/>
    </location>
</feature>
<dbReference type="GO" id="GO:0003906">
    <property type="term" value="F:DNA-(apurinic or apyrimidinic site) endonuclease activity"/>
    <property type="evidence" value="ECO:0007669"/>
    <property type="project" value="InterPro"/>
</dbReference>
<dbReference type="PROSITE" id="PS51068">
    <property type="entry name" value="FPG_CAT"/>
    <property type="match status" value="1"/>
</dbReference>
<dbReference type="OrthoDB" id="4285266at2"/>
<dbReference type="RefSeq" id="WP_043573189.1">
    <property type="nucleotide sequence ID" value="NZ_CP022752.1"/>
</dbReference>
<evidence type="ECO:0000313" key="6">
    <source>
        <dbReference type="Proteomes" id="UP000215043"/>
    </source>
</evidence>
<dbReference type="HOGENOM" id="CLU_055817_1_0_11"/>
<accession>A0A099D5X3</accession>
<reference evidence="3 6" key="2">
    <citation type="submission" date="2017-08" db="EMBL/GenBank/DDBJ databases">
        <title>The complete genome sequence of moderately halophilic actinomycete Actinopolyspora erythraea YIM 90600, the producer of novel erythromycin, novel actinopolysporins A-C and tubercidin.</title>
        <authorList>
            <person name="Yin M."/>
            <person name="Tang S."/>
        </authorList>
    </citation>
    <scope>NUCLEOTIDE SEQUENCE [LARGE SCALE GENOMIC DNA]</scope>
    <source>
        <strain evidence="3 6">YIM 90600</strain>
    </source>
</reference>
<dbReference type="InterPro" id="IPR001387">
    <property type="entry name" value="Cro/C1-type_HTH"/>
</dbReference>
<proteinExistence type="predicted"/>
<dbReference type="AlphaFoldDB" id="A0A099D5X3"/>
<sequence length="292" mass="32899">MSSSPSSPTVLKRWIAFELRKLRELADLSRADAGRAVRGSEQGIGHIENGRSLPGPLQLDKLLDLYGVPERSEFFQQLRARAKKGKDWWINFDFTSEVLPEYFKLFLGLESCAASIESFDAQVVSGLMQTKPYTEAVIRGVEPEIPEEEVQRRVELRLARQREVLGRAGQPPLLWSVIHESALRTPVGGVDVAREQLRHLLHLVEEPHITVQVLPMSVGAHTGIEGAFIYLAFPPELENDPGTVYVDTRVKGYYYEQPEEIAVYRAAMRRLQAQACQPEETPALISRIAKEL</sequence>
<reference evidence="4 5" key="1">
    <citation type="journal article" date="2014" name="PLoS ONE">
        <title>Identification and Characterization of a New Erythromycin Biosynthetic Gene Cluster in Actinopolyspora erythraea YIM90600, a Novel Erythronolide-Producing Halophilic Actinomycete Isolated from Salt Field.</title>
        <authorList>
            <person name="Chen D."/>
            <person name="Feng J."/>
            <person name="Huang L."/>
            <person name="Zhang Q."/>
            <person name="Wu J."/>
            <person name="Zhu X."/>
            <person name="Duan Y."/>
            <person name="Xu Z."/>
        </authorList>
    </citation>
    <scope>NUCLEOTIDE SEQUENCE [LARGE SCALE GENOMIC DNA]</scope>
    <source>
        <strain evidence="4 5">YIM90600</strain>
    </source>
</reference>
<protein>
    <submittedName>
        <fullName evidence="3">XRE family transcriptional regulator</fullName>
    </submittedName>
</protein>
<dbReference type="EMBL" id="CP022752">
    <property type="protein sequence ID" value="ASU78751.1"/>
    <property type="molecule type" value="Genomic_DNA"/>
</dbReference>
<dbReference type="PROSITE" id="PS50943">
    <property type="entry name" value="HTH_CROC1"/>
    <property type="match status" value="1"/>
</dbReference>
<dbReference type="InterPro" id="IPR010982">
    <property type="entry name" value="Lambda_DNA-bd_dom_sf"/>
</dbReference>
<evidence type="ECO:0000313" key="4">
    <source>
        <dbReference type="EMBL" id="KGI81508.1"/>
    </source>
</evidence>
<dbReference type="SUPFAM" id="SSF47413">
    <property type="entry name" value="lambda repressor-like DNA-binding domains"/>
    <property type="match status" value="1"/>
</dbReference>
<dbReference type="Pfam" id="PF13560">
    <property type="entry name" value="HTH_31"/>
    <property type="match status" value="1"/>
</dbReference>
<dbReference type="GO" id="GO:0019104">
    <property type="term" value="F:DNA N-glycosylase activity"/>
    <property type="evidence" value="ECO:0007669"/>
    <property type="project" value="InterPro"/>
</dbReference>
<dbReference type="EMBL" id="JPMV01000018">
    <property type="protein sequence ID" value="KGI81508.1"/>
    <property type="molecule type" value="Genomic_DNA"/>
</dbReference>
<evidence type="ECO:0000313" key="5">
    <source>
        <dbReference type="Proteomes" id="UP000029737"/>
    </source>
</evidence>
<keyword evidence="5" id="KW-1185">Reference proteome</keyword>
<dbReference type="SMART" id="SM00530">
    <property type="entry name" value="HTH_XRE"/>
    <property type="match status" value="1"/>
</dbReference>
<dbReference type="InterPro" id="IPR043917">
    <property type="entry name" value="DUF5753"/>
</dbReference>
<evidence type="ECO:0000313" key="3">
    <source>
        <dbReference type="EMBL" id="ASU78751.1"/>
    </source>
</evidence>
<organism evidence="3 6">
    <name type="scientific">Actinopolyspora erythraea</name>
    <dbReference type="NCBI Taxonomy" id="414996"/>
    <lineage>
        <taxon>Bacteria</taxon>
        <taxon>Bacillati</taxon>
        <taxon>Actinomycetota</taxon>
        <taxon>Actinomycetes</taxon>
        <taxon>Actinopolysporales</taxon>
        <taxon>Actinopolysporaceae</taxon>
        <taxon>Actinopolyspora</taxon>
    </lineage>
</organism>
<dbReference type="Proteomes" id="UP000029737">
    <property type="component" value="Unassembled WGS sequence"/>
</dbReference>
<dbReference type="KEGG" id="aey:CDG81_11215"/>
<dbReference type="GO" id="GO:0006284">
    <property type="term" value="P:base-excision repair"/>
    <property type="evidence" value="ECO:0007669"/>
    <property type="project" value="InterPro"/>
</dbReference>
<dbReference type="GO" id="GO:0003677">
    <property type="term" value="F:DNA binding"/>
    <property type="evidence" value="ECO:0007669"/>
    <property type="project" value="InterPro"/>
</dbReference>
<dbReference type="InterPro" id="IPR012319">
    <property type="entry name" value="FPG_cat"/>
</dbReference>
<dbReference type="eggNOG" id="COG1396">
    <property type="taxonomic scope" value="Bacteria"/>
</dbReference>